<dbReference type="PANTHER" id="PTHR42693">
    <property type="entry name" value="ARYLSULFATASE FAMILY MEMBER"/>
    <property type="match status" value="1"/>
</dbReference>
<feature type="domain" description="Sulfatase N-terminal" evidence="4">
    <location>
        <begin position="30"/>
        <end position="387"/>
    </location>
</feature>
<keyword evidence="6" id="KW-1185">Reference proteome</keyword>
<dbReference type="InterPro" id="IPR000917">
    <property type="entry name" value="Sulfatase_N"/>
</dbReference>
<dbReference type="InterPro" id="IPR050738">
    <property type="entry name" value="Sulfatase"/>
</dbReference>
<evidence type="ECO:0000256" key="3">
    <source>
        <dbReference type="SAM" id="SignalP"/>
    </source>
</evidence>
<dbReference type="InterPro" id="IPR017850">
    <property type="entry name" value="Alkaline_phosphatase_core_sf"/>
</dbReference>
<dbReference type="PANTHER" id="PTHR42693:SF53">
    <property type="entry name" value="ENDO-4-O-SULFATASE"/>
    <property type="match status" value="1"/>
</dbReference>
<accession>A0ABT8WXT2</accession>
<sequence length="501" mass="56702">MKIKSLLYILLVVSVYASPSCFAQKDKANILIIVTDEHNFRTLGVYKELFLEQGKTELANPWGEVPGFSTPNLDRIGHEGAVLTSMYASTPSCAPCRSSMFTGNYPHTAGVPKNGFALSPDALTIAKVLNKSGYETGYCGKWHLQEGNPEPGWAPDADVHGFKHNRYMFNTGHWKKLEMEADGVTPKVGGKGRRAVQVSDEKTYTTDYLTDRTLEFIDENGDKPFAWVLSFPDPHTPDVVREPYGSMYKPEDVKVPATWTTTGMRDESYPYWIREKQRIPEDKTPQQYVKSVAAYHGAVKCIDDNIGRILAKLEEKNILDNTIIVFSSDHGDMLGEYGHENKGTPYEGSGRIPFVIRYPKKIKAGTIIHEAANATDWMDTLITLSGIDQKDYNASKNQGRDLTPLLTGTQKDWEDITFVRFQNWASAITDRYKLIYDTTAEPWLIDLEIDPEESTNYFNSKDHKEIVKQLSKKLLEYGKWTKDDIVLKPFIQERLEKAIKG</sequence>
<gene>
    <name evidence="5" type="ORF">Q4Q39_02175</name>
</gene>
<feature type="chain" id="PRO_5046588131" evidence="3">
    <location>
        <begin position="24"/>
        <end position="501"/>
    </location>
</feature>
<evidence type="ECO:0000259" key="4">
    <source>
        <dbReference type="Pfam" id="PF00884"/>
    </source>
</evidence>
<evidence type="ECO:0000256" key="2">
    <source>
        <dbReference type="ARBA" id="ARBA00022801"/>
    </source>
</evidence>
<comment type="similarity">
    <text evidence="1">Belongs to the sulfatase family.</text>
</comment>
<evidence type="ECO:0000313" key="6">
    <source>
        <dbReference type="Proteomes" id="UP001176891"/>
    </source>
</evidence>
<proteinExistence type="inferred from homology"/>
<dbReference type="Proteomes" id="UP001176891">
    <property type="component" value="Unassembled WGS sequence"/>
</dbReference>
<protein>
    <submittedName>
        <fullName evidence="5">Sulfatase-like hydrolase/transferase</fullName>
    </submittedName>
</protein>
<name>A0ABT8WXT2_9FLAO</name>
<evidence type="ECO:0000313" key="5">
    <source>
        <dbReference type="EMBL" id="MDO5986199.1"/>
    </source>
</evidence>
<dbReference type="RefSeq" id="WP_303280720.1">
    <property type="nucleotide sequence ID" value="NZ_BAABCZ010000016.1"/>
</dbReference>
<evidence type="ECO:0000256" key="1">
    <source>
        <dbReference type="ARBA" id="ARBA00008779"/>
    </source>
</evidence>
<dbReference type="Gene3D" id="3.40.720.10">
    <property type="entry name" value="Alkaline Phosphatase, subunit A"/>
    <property type="match status" value="1"/>
</dbReference>
<keyword evidence="3" id="KW-0732">Signal</keyword>
<comment type="caution">
    <text evidence="5">The sequence shown here is derived from an EMBL/GenBank/DDBJ whole genome shotgun (WGS) entry which is preliminary data.</text>
</comment>
<keyword evidence="2" id="KW-0378">Hydrolase</keyword>
<feature type="signal peptide" evidence="3">
    <location>
        <begin position="1"/>
        <end position="23"/>
    </location>
</feature>
<dbReference type="Pfam" id="PF00884">
    <property type="entry name" value="Sulfatase"/>
    <property type="match status" value="1"/>
</dbReference>
<dbReference type="EMBL" id="JAUOEM010000001">
    <property type="protein sequence ID" value="MDO5986199.1"/>
    <property type="molecule type" value="Genomic_DNA"/>
</dbReference>
<reference evidence="5" key="1">
    <citation type="submission" date="2023-07" db="EMBL/GenBank/DDBJ databases">
        <title>Two novel species in the genus Flavivirga.</title>
        <authorList>
            <person name="Kwon K."/>
        </authorList>
    </citation>
    <scope>NUCLEOTIDE SEQUENCE</scope>
    <source>
        <strain evidence="5">KACC 14157</strain>
    </source>
</reference>
<organism evidence="5 6">
    <name type="scientific">Flavivirga amylovorans</name>
    <dbReference type="NCBI Taxonomy" id="870486"/>
    <lineage>
        <taxon>Bacteria</taxon>
        <taxon>Pseudomonadati</taxon>
        <taxon>Bacteroidota</taxon>
        <taxon>Flavobacteriia</taxon>
        <taxon>Flavobacteriales</taxon>
        <taxon>Flavobacteriaceae</taxon>
        <taxon>Flavivirga</taxon>
    </lineage>
</organism>
<dbReference type="SUPFAM" id="SSF53649">
    <property type="entry name" value="Alkaline phosphatase-like"/>
    <property type="match status" value="1"/>
</dbReference>